<feature type="domain" description="AB hydrolase-1" evidence="1">
    <location>
        <begin position="29"/>
        <end position="212"/>
    </location>
</feature>
<name>A0AAP1C306_9BURK</name>
<dbReference type="PRINTS" id="PR00111">
    <property type="entry name" value="ABHYDROLASE"/>
</dbReference>
<evidence type="ECO:0000313" key="3">
    <source>
        <dbReference type="Proteomes" id="UP000056450"/>
    </source>
</evidence>
<evidence type="ECO:0000313" key="2">
    <source>
        <dbReference type="EMBL" id="KVA06253.1"/>
    </source>
</evidence>
<dbReference type="SUPFAM" id="SSF53474">
    <property type="entry name" value="alpha/beta-Hydrolases"/>
    <property type="match status" value="1"/>
</dbReference>
<accession>A0AAP1C306</accession>
<proteinExistence type="predicted"/>
<dbReference type="Pfam" id="PF00561">
    <property type="entry name" value="Abhydrolase_1"/>
    <property type="match status" value="1"/>
</dbReference>
<dbReference type="AlphaFoldDB" id="A0AAP1C306"/>
<dbReference type="InterPro" id="IPR000073">
    <property type="entry name" value="AB_hydrolase_1"/>
</dbReference>
<sequence>MRRDVRRVAGILPAGTPFVLLGYPDAPGTQYRIADIAEQISRGIAAHWKCTTLMGISFGGVVAARLAASHPTLVSRLALVSSAHRLSAGGCRLVEQQIVHAARSDYVRLLETMSGCFRACWRNVLLRAALFGRRHDIASLVNERDVIVRTLRALRDDADDDSPWPRKIRADTLIVCGASDPIFADAIHETSAWVPAATRHTLSGEGHMVMIERRRQVARLIGKWLDPRS</sequence>
<dbReference type="Proteomes" id="UP000056450">
    <property type="component" value="Unassembled WGS sequence"/>
</dbReference>
<gene>
    <name evidence="2" type="ORF">WI41_17065</name>
</gene>
<reference evidence="2 3" key="1">
    <citation type="submission" date="2015-11" db="EMBL/GenBank/DDBJ databases">
        <title>Expanding the genomic diversity of Burkholderia species for the development of highly accurate diagnostics.</title>
        <authorList>
            <person name="Sahl J."/>
            <person name="Keim P."/>
            <person name="Wagner D."/>
        </authorList>
    </citation>
    <scope>NUCLEOTIDE SEQUENCE [LARGE SCALE GENOMIC DNA]</scope>
    <source>
        <strain evidence="2 3">RF32-BP12</strain>
    </source>
</reference>
<dbReference type="PANTHER" id="PTHR43194">
    <property type="entry name" value="HYDROLASE ALPHA/BETA FOLD FAMILY"/>
    <property type="match status" value="1"/>
</dbReference>
<comment type="caution">
    <text evidence="2">The sequence shown here is derived from an EMBL/GenBank/DDBJ whole genome shotgun (WGS) entry which is preliminary data.</text>
</comment>
<organism evidence="2 3">
    <name type="scientific">Burkholderia latens</name>
    <dbReference type="NCBI Taxonomy" id="488446"/>
    <lineage>
        <taxon>Bacteria</taxon>
        <taxon>Pseudomonadati</taxon>
        <taxon>Pseudomonadota</taxon>
        <taxon>Betaproteobacteria</taxon>
        <taxon>Burkholderiales</taxon>
        <taxon>Burkholderiaceae</taxon>
        <taxon>Burkholderia</taxon>
        <taxon>Burkholderia cepacia complex</taxon>
    </lineage>
</organism>
<dbReference type="EMBL" id="LOTQ01000026">
    <property type="protein sequence ID" value="KVA06253.1"/>
    <property type="molecule type" value="Genomic_DNA"/>
</dbReference>
<dbReference type="InterPro" id="IPR029058">
    <property type="entry name" value="AB_hydrolase_fold"/>
</dbReference>
<dbReference type="Gene3D" id="3.40.50.1820">
    <property type="entry name" value="alpha/beta hydrolase"/>
    <property type="match status" value="1"/>
</dbReference>
<protein>
    <recommendedName>
        <fullName evidence="1">AB hydrolase-1 domain-containing protein</fullName>
    </recommendedName>
</protein>
<evidence type="ECO:0000259" key="1">
    <source>
        <dbReference type="Pfam" id="PF00561"/>
    </source>
</evidence>
<dbReference type="InterPro" id="IPR050228">
    <property type="entry name" value="Carboxylesterase_BioH"/>
</dbReference>
<dbReference type="PANTHER" id="PTHR43194:SF5">
    <property type="entry name" value="PIMELOYL-[ACYL-CARRIER PROTEIN] METHYL ESTER ESTERASE"/>
    <property type="match status" value="1"/>
</dbReference>